<dbReference type="InterPro" id="IPR015943">
    <property type="entry name" value="WD40/YVTN_repeat-like_dom_sf"/>
</dbReference>
<proteinExistence type="predicted"/>
<dbReference type="InterPro" id="IPR011047">
    <property type="entry name" value="Quinoprotein_ADH-like_sf"/>
</dbReference>
<reference evidence="2 3" key="1">
    <citation type="submission" date="2022-11" db="EMBL/GenBank/DDBJ databases">
        <title>Minimal conservation of predation-associated metabolite biosynthetic gene clusters underscores biosynthetic potential of Myxococcota including descriptions for ten novel species: Archangium lansinium sp. nov., Myxococcus landrumus sp. nov., Nannocystis bai.</title>
        <authorList>
            <person name="Ahearne A."/>
            <person name="Stevens C."/>
            <person name="Dowd S."/>
        </authorList>
    </citation>
    <scope>NUCLEOTIDE SEQUENCE [LARGE SCALE GENOMIC DNA]</scope>
    <source>
        <strain evidence="2 3">NCELM</strain>
    </source>
</reference>
<comment type="caution">
    <text evidence="2">The sequence shown here is derived from an EMBL/GenBank/DDBJ whole genome shotgun (WGS) entry which is preliminary data.</text>
</comment>
<dbReference type="SUPFAM" id="SSF50998">
    <property type="entry name" value="Quinoprotein alcohol dehydrogenase-like"/>
    <property type="match status" value="1"/>
</dbReference>
<name>A0ABT5B372_9BACT</name>
<dbReference type="Gene3D" id="2.130.10.10">
    <property type="entry name" value="YVTN repeat-like/Quinoprotein amine dehydrogenase"/>
    <property type="match status" value="1"/>
</dbReference>
<accession>A0ABT5B372</accession>
<sequence length="429" mass="44989">MSLRAVVGSVAFSAVVCLGCGERASAPASAQSNAGSVASVVVPAVAAAPAVPAGPQSQWTLAFAEQPSRVTMADDGTVLARVGGELVAARAGAIAWRVGEELREVFAVLGDVVVVARPDRELRRDRLVMLALADGRELGAVNLPADGEPDEFADPIQVAILAPMGDAMLVGDSGARWFRLAPGRCKGGSCLRAAGRLPDETFDSDAYLSFGADGRRLLREGSLVRVFDAEWKTLLTARSHETLVGDAVLGPDGLALIIDDDVVLLAVDACGGEEFAPSGWPQPHRLYARELDECPGCAGPPPGCRRWRSYQEGVHNHPPALLDGGVVVVHIDGETRALRGGREIWTTRTGGAGEVLRIGERLIGVSVGLEDDDPPALYALDLDGRPQWRTPLAMKGPNVAFFTSDVILAAAGASLVAGYEENIAVFARP</sequence>
<protein>
    <submittedName>
        <fullName evidence="2">PQQ-binding-like beta-propeller repeat protein</fullName>
    </submittedName>
</protein>
<organism evidence="2 3">
    <name type="scientific">Nannocystis radixulma</name>
    <dbReference type="NCBI Taxonomy" id="2995305"/>
    <lineage>
        <taxon>Bacteria</taxon>
        <taxon>Pseudomonadati</taxon>
        <taxon>Myxococcota</taxon>
        <taxon>Polyangia</taxon>
        <taxon>Nannocystales</taxon>
        <taxon>Nannocystaceae</taxon>
        <taxon>Nannocystis</taxon>
    </lineage>
</organism>
<evidence type="ECO:0000313" key="3">
    <source>
        <dbReference type="Proteomes" id="UP001217838"/>
    </source>
</evidence>
<dbReference type="Proteomes" id="UP001217838">
    <property type="component" value="Unassembled WGS sequence"/>
</dbReference>
<evidence type="ECO:0000313" key="2">
    <source>
        <dbReference type="EMBL" id="MDC0668547.1"/>
    </source>
</evidence>
<dbReference type="InterPro" id="IPR002372">
    <property type="entry name" value="PQQ_rpt_dom"/>
</dbReference>
<dbReference type="EMBL" id="JAQNDN010000004">
    <property type="protein sequence ID" value="MDC0668547.1"/>
    <property type="molecule type" value="Genomic_DNA"/>
</dbReference>
<feature type="domain" description="Pyrrolo-quinoline quinone repeat" evidence="1">
    <location>
        <begin position="302"/>
        <end position="420"/>
    </location>
</feature>
<keyword evidence="3" id="KW-1185">Reference proteome</keyword>
<dbReference type="RefSeq" id="WP_271997778.1">
    <property type="nucleotide sequence ID" value="NZ_JAQNDN010000004.1"/>
</dbReference>
<gene>
    <name evidence="2" type="ORF">POL58_12395</name>
</gene>
<dbReference type="Pfam" id="PF13360">
    <property type="entry name" value="PQQ_2"/>
    <property type="match status" value="1"/>
</dbReference>
<evidence type="ECO:0000259" key="1">
    <source>
        <dbReference type="Pfam" id="PF13360"/>
    </source>
</evidence>